<evidence type="ECO:0000256" key="1">
    <source>
        <dbReference type="SAM" id="MobiDB-lite"/>
    </source>
</evidence>
<feature type="compositionally biased region" description="Gly residues" evidence="1">
    <location>
        <begin position="1"/>
        <end position="18"/>
    </location>
</feature>
<accession>A0ABM1UE29</accession>
<evidence type="ECO:0000313" key="3">
    <source>
        <dbReference type="RefSeq" id="XP_026640241.1"/>
    </source>
</evidence>
<proteinExistence type="predicted"/>
<dbReference type="GeneID" id="113457364"/>
<dbReference type="RefSeq" id="XP_026640241.1">
    <property type="nucleotide sequence ID" value="XM_026784440.1"/>
</dbReference>
<protein>
    <submittedName>
        <fullName evidence="3">Collagen alpha-2(I) chain-like</fullName>
    </submittedName>
</protein>
<reference evidence="3" key="1">
    <citation type="submission" date="2025-08" db="UniProtKB">
        <authorList>
            <consortium name="RefSeq"/>
        </authorList>
    </citation>
    <scope>IDENTIFICATION</scope>
</reference>
<keyword evidence="2" id="KW-1185">Reference proteome</keyword>
<gene>
    <name evidence="3" type="primary">LOC113457364</name>
</gene>
<organism evidence="2 3">
    <name type="scientific">Microtus ochrogaster</name>
    <name type="common">Prairie vole</name>
    <dbReference type="NCBI Taxonomy" id="79684"/>
    <lineage>
        <taxon>Eukaryota</taxon>
        <taxon>Metazoa</taxon>
        <taxon>Chordata</taxon>
        <taxon>Craniata</taxon>
        <taxon>Vertebrata</taxon>
        <taxon>Euteleostomi</taxon>
        <taxon>Mammalia</taxon>
        <taxon>Eutheria</taxon>
        <taxon>Euarchontoglires</taxon>
        <taxon>Glires</taxon>
        <taxon>Rodentia</taxon>
        <taxon>Myomorpha</taxon>
        <taxon>Muroidea</taxon>
        <taxon>Cricetidae</taxon>
        <taxon>Arvicolinae</taxon>
        <taxon>Microtus</taxon>
    </lineage>
</organism>
<feature type="region of interest" description="Disordered" evidence="1">
    <location>
        <begin position="1"/>
        <end position="104"/>
    </location>
</feature>
<name>A0ABM1UE29_MICOH</name>
<dbReference type="Proteomes" id="UP000694915">
    <property type="component" value="Chromosome 24"/>
</dbReference>
<sequence length="124" mass="12404">MRGAGSSGACGSQGGTGTRGDRAAPGTVSSERRRLPVTTTTAAQSKPALQAWPDEPRDAGHAGNSGRLGGSAPVRGPALAHSGARVHPSSMPQDPQRPPGISVVSASTWFPGNIGHAVSSLFQA</sequence>
<evidence type="ECO:0000313" key="2">
    <source>
        <dbReference type="Proteomes" id="UP000694915"/>
    </source>
</evidence>